<keyword evidence="1" id="KW-1133">Transmembrane helix</keyword>
<dbReference type="KEGG" id="kbs:EPA93_05505"/>
<dbReference type="InterPro" id="IPR036249">
    <property type="entry name" value="Thioredoxin-like_sf"/>
</dbReference>
<dbReference type="CDD" id="cd02966">
    <property type="entry name" value="TlpA_like_family"/>
    <property type="match status" value="1"/>
</dbReference>
<dbReference type="AlphaFoldDB" id="A0A4P6JK02"/>
<dbReference type="PANTHER" id="PTHR42852:SF13">
    <property type="entry name" value="PROTEIN DIPZ"/>
    <property type="match status" value="1"/>
</dbReference>
<keyword evidence="1" id="KW-0812">Transmembrane</keyword>
<dbReference type="InterPro" id="IPR013766">
    <property type="entry name" value="Thioredoxin_domain"/>
</dbReference>
<keyword evidence="1" id="KW-0472">Membrane</keyword>
<dbReference type="GO" id="GO:0016491">
    <property type="term" value="F:oxidoreductase activity"/>
    <property type="evidence" value="ECO:0007669"/>
    <property type="project" value="InterPro"/>
</dbReference>
<dbReference type="InterPro" id="IPR050553">
    <property type="entry name" value="Thioredoxin_ResA/DsbE_sf"/>
</dbReference>
<proteinExistence type="predicted"/>
<dbReference type="EMBL" id="CP035758">
    <property type="protein sequence ID" value="QBD75487.1"/>
    <property type="molecule type" value="Genomic_DNA"/>
</dbReference>
<sequence>MEGFLLASTILLWVVVLVNLLLTLALIRRVNTAEPVRRSVDMQTGPAVGSQAPDFSANTLDGQQMSLDSYAGHPTALVFVGPGCQPCHELIPSLKLLAAQAKEAGAELVLVSNGPRDETEKMARDLAIELPILIAPKTENSFLTLYNISMTPSYCSLDEHGVVLGAGHPDPHDAHWQELTSGWSRQESLVERR</sequence>
<dbReference type="Pfam" id="PF00578">
    <property type="entry name" value="AhpC-TSA"/>
    <property type="match status" value="1"/>
</dbReference>
<reference evidence="3 4" key="1">
    <citation type="submission" date="2019-01" db="EMBL/GenBank/DDBJ databases">
        <title>Ktedonosporobacter rubrisoli SCAWS-G2.</title>
        <authorList>
            <person name="Huang Y."/>
            <person name="Yan B."/>
        </authorList>
    </citation>
    <scope>NUCLEOTIDE SEQUENCE [LARGE SCALE GENOMIC DNA]</scope>
    <source>
        <strain evidence="3 4">SCAWS-G2</strain>
    </source>
</reference>
<gene>
    <name evidence="3" type="ORF">EPA93_05505</name>
</gene>
<dbReference type="OrthoDB" id="199330at2"/>
<dbReference type="GO" id="GO:0016209">
    <property type="term" value="F:antioxidant activity"/>
    <property type="evidence" value="ECO:0007669"/>
    <property type="project" value="InterPro"/>
</dbReference>
<dbReference type="SUPFAM" id="SSF52833">
    <property type="entry name" value="Thioredoxin-like"/>
    <property type="match status" value="1"/>
</dbReference>
<dbReference type="PROSITE" id="PS51352">
    <property type="entry name" value="THIOREDOXIN_2"/>
    <property type="match status" value="1"/>
</dbReference>
<evidence type="ECO:0000259" key="2">
    <source>
        <dbReference type="PROSITE" id="PS51352"/>
    </source>
</evidence>
<organism evidence="3 4">
    <name type="scientific">Ktedonosporobacter rubrisoli</name>
    <dbReference type="NCBI Taxonomy" id="2509675"/>
    <lineage>
        <taxon>Bacteria</taxon>
        <taxon>Bacillati</taxon>
        <taxon>Chloroflexota</taxon>
        <taxon>Ktedonobacteria</taxon>
        <taxon>Ktedonobacterales</taxon>
        <taxon>Ktedonosporobacteraceae</taxon>
        <taxon>Ktedonosporobacter</taxon>
    </lineage>
</organism>
<dbReference type="Proteomes" id="UP000290365">
    <property type="component" value="Chromosome"/>
</dbReference>
<evidence type="ECO:0000256" key="1">
    <source>
        <dbReference type="SAM" id="Phobius"/>
    </source>
</evidence>
<evidence type="ECO:0000313" key="3">
    <source>
        <dbReference type="EMBL" id="QBD75487.1"/>
    </source>
</evidence>
<dbReference type="PANTHER" id="PTHR42852">
    <property type="entry name" value="THIOL:DISULFIDE INTERCHANGE PROTEIN DSBE"/>
    <property type="match status" value="1"/>
</dbReference>
<dbReference type="InterPro" id="IPR000866">
    <property type="entry name" value="AhpC/TSA"/>
</dbReference>
<protein>
    <submittedName>
        <fullName evidence="3">TlpA family protein disulfide reductase</fullName>
    </submittedName>
</protein>
<dbReference type="Gene3D" id="3.40.30.10">
    <property type="entry name" value="Glutaredoxin"/>
    <property type="match status" value="1"/>
</dbReference>
<dbReference type="RefSeq" id="WP_129886085.1">
    <property type="nucleotide sequence ID" value="NZ_CP035758.1"/>
</dbReference>
<feature type="transmembrane region" description="Helical" evidence="1">
    <location>
        <begin position="6"/>
        <end position="27"/>
    </location>
</feature>
<accession>A0A4P6JK02</accession>
<feature type="domain" description="Thioredoxin" evidence="2">
    <location>
        <begin position="46"/>
        <end position="188"/>
    </location>
</feature>
<evidence type="ECO:0000313" key="4">
    <source>
        <dbReference type="Proteomes" id="UP000290365"/>
    </source>
</evidence>
<name>A0A4P6JK02_KTERU</name>
<keyword evidence="4" id="KW-1185">Reference proteome</keyword>